<dbReference type="InterPro" id="IPR013780">
    <property type="entry name" value="Glyco_hydro_b"/>
</dbReference>
<dbReference type="InterPro" id="IPR035373">
    <property type="entry name" value="Melibiase/NAGA_C"/>
</dbReference>
<reference evidence="13" key="1">
    <citation type="submission" date="2016-07" db="EMBL/GenBank/DDBJ databases">
        <authorList>
            <person name="Bretaudeau A."/>
        </authorList>
    </citation>
    <scope>NUCLEOTIDE SEQUENCE</scope>
    <source>
        <strain evidence="13">Rice</strain>
        <tissue evidence="13">Whole body</tissue>
    </source>
</reference>
<evidence type="ECO:0000256" key="2">
    <source>
        <dbReference type="ARBA" id="ARBA00009743"/>
    </source>
</evidence>
<comment type="subcellular location">
    <subcellularLocation>
        <location evidence="1">Lysosome</location>
    </subcellularLocation>
</comment>
<dbReference type="SUPFAM" id="SSF51011">
    <property type="entry name" value="Glycosyl hydrolase domain"/>
    <property type="match status" value="1"/>
</dbReference>
<dbReference type="CDD" id="cd14792">
    <property type="entry name" value="GH27"/>
    <property type="match status" value="2"/>
</dbReference>
<dbReference type="EMBL" id="ODYU01003025">
    <property type="protein sequence ID" value="SOQ41275.1"/>
    <property type="molecule type" value="Genomic_DNA"/>
</dbReference>
<dbReference type="Pfam" id="PF17450">
    <property type="entry name" value="Melibiase_2_C"/>
    <property type="match status" value="1"/>
</dbReference>
<keyword evidence="5" id="KW-0443">Lipid metabolism</keyword>
<keyword evidence="6 10" id="KW-1015">Disulfide bond</keyword>
<dbReference type="FunFam" id="3.20.20.70:FF:000197">
    <property type="entry name" value="Alpha-galactosidase"/>
    <property type="match status" value="1"/>
</dbReference>
<gene>
    <name evidence="13" type="ORF">SFRICE_006474</name>
</gene>
<proteinExistence type="inferred from homology"/>
<comment type="similarity">
    <text evidence="2 10">Belongs to the glycosyl hydrolase 27 family.</text>
</comment>
<dbReference type="GO" id="GO:0016139">
    <property type="term" value="P:glycoside catabolic process"/>
    <property type="evidence" value="ECO:0007669"/>
    <property type="project" value="TreeGrafter"/>
</dbReference>
<evidence type="ECO:0000259" key="12">
    <source>
        <dbReference type="Pfam" id="PF17450"/>
    </source>
</evidence>
<dbReference type="GO" id="GO:0005764">
    <property type="term" value="C:lysosome"/>
    <property type="evidence" value="ECO:0007669"/>
    <property type="project" value="UniProtKB-SubCell"/>
</dbReference>
<dbReference type="GO" id="GO:0016020">
    <property type="term" value="C:membrane"/>
    <property type="evidence" value="ECO:0007669"/>
    <property type="project" value="GOC"/>
</dbReference>
<evidence type="ECO:0000256" key="4">
    <source>
        <dbReference type="ARBA" id="ARBA00022801"/>
    </source>
</evidence>
<dbReference type="InterPro" id="IPR013785">
    <property type="entry name" value="Aldolase_TIM"/>
</dbReference>
<dbReference type="InterPro" id="IPR002241">
    <property type="entry name" value="Glyco_hydro_27"/>
</dbReference>
<evidence type="ECO:0000256" key="10">
    <source>
        <dbReference type="RuleBase" id="RU361168"/>
    </source>
</evidence>
<keyword evidence="8" id="KW-0458">Lysosome</keyword>
<sequence length="752" mass="84719">MLIPVTIFICGLISPSQSLDNGLALTPPMGWLSWLRFGCTIDCEKKPTECISENLIKRTADVMASEGYLEAGYQYVTIDDCWPEKKRGPDGRLVPDNKRFPSGIKALSRYVQSKGLKFGIYEDYGNYTCAGYPGVLGHEAIDVATFAEWEVDYVKLDGCGAPDPDKGYPMFGKHLNETGRPMLYSCSWPAYQKHPHYLAIAESCNIWRNYADIANSWHSVVGIMTWFGDHQDEFARFAGPGHFNDPDMLVIGNSGLTVDQARVQMAVWSILAAPLIMSADLSTMKPEFKEILLNRDVIAVNQDVLGKQGLRVWTSDDKKQMLVTLLFLVGVSSSLALDNGLALTPPMGWLTWERFRCITDCKKYPNECISENLIKRTADLMVNEGYLDAGYEYLGIDDCWLEKERGPDGRMVPDKERFPNGMKAVADYIHSKGLKFGMYEDYGNLTCAGYPGVLGNERLDIQTFVDWEIDYLKLDGCYINPTAMDAGYPAFGKMLNETGRQILYSCSWPAYQEDAKMLPDYASIAEHCNMWRNWDDIEDSWASLTKIMNWFGDNQDRLAQHAGPGHWNDPDMLLIGNFGLTEDQARVQMAVWSILAAPLLMSVDLATIKPEFKAILLNKDIIAVNQDPLGKQGLRVWKKTERGVRSRLEIWNRKLYDGTFAVAFVSQRDDGIPYAASFTADEMQLPKGEYQVQDLYKDEGVRQWNSEDHFEVRVNPSGVKFYKFIPRASGDAIKSDSGFVSDAIVNVLMNNS</sequence>
<evidence type="ECO:0000256" key="6">
    <source>
        <dbReference type="ARBA" id="ARBA00023157"/>
    </source>
</evidence>
<dbReference type="Gene3D" id="3.20.20.70">
    <property type="entry name" value="Aldolase class I"/>
    <property type="match status" value="2"/>
</dbReference>
<keyword evidence="11" id="KW-0732">Signal</keyword>
<evidence type="ECO:0000313" key="13">
    <source>
        <dbReference type="EMBL" id="SOQ41275.1"/>
    </source>
</evidence>
<dbReference type="FunFam" id="3.20.20.70:FF:000070">
    <property type="entry name" value="Alpha-galactosidase"/>
    <property type="match status" value="1"/>
</dbReference>
<feature type="chain" id="PRO_5013950818" description="Alpha-galactosidase" evidence="11">
    <location>
        <begin position="19"/>
        <end position="752"/>
    </location>
</feature>
<name>A0A2H1VKD1_SPOFR</name>
<evidence type="ECO:0000256" key="9">
    <source>
        <dbReference type="ARBA" id="ARBA00023295"/>
    </source>
</evidence>
<dbReference type="GO" id="GO:0004557">
    <property type="term" value="F:alpha-galactosidase activity"/>
    <property type="evidence" value="ECO:0007669"/>
    <property type="project" value="TreeGrafter"/>
</dbReference>
<evidence type="ECO:0000256" key="1">
    <source>
        <dbReference type="ARBA" id="ARBA00004371"/>
    </source>
</evidence>
<dbReference type="GO" id="GO:0009311">
    <property type="term" value="P:oligosaccharide metabolic process"/>
    <property type="evidence" value="ECO:0007669"/>
    <property type="project" value="TreeGrafter"/>
</dbReference>
<dbReference type="InterPro" id="IPR017853">
    <property type="entry name" value="GH"/>
</dbReference>
<dbReference type="SUPFAM" id="SSF51445">
    <property type="entry name" value="(Trans)glycosidases"/>
    <property type="match status" value="2"/>
</dbReference>
<keyword evidence="9 10" id="KW-0326">Glycosidase</keyword>
<dbReference type="PANTHER" id="PTHR11452:SF66">
    <property type="entry name" value="ALPHA-GALACTOSIDASE"/>
    <property type="match status" value="1"/>
</dbReference>
<feature type="signal peptide" evidence="11">
    <location>
        <begin position="1"/>
        <end position="18"/>
    </location>
</feature>
<evidence type="ECO:0000256" key="8">
    <source>
        <dbReference type="ARBA" id="ARBA00023228"/>
    </source>
</evidence>
<dbReference type="PANTHER" id="PTHR11452">
    <property type="entry name" value="ALPHA-GALACTOSIDASE/ALPHA-N-ACETYLGALACTOSAMINIDASE"/>
    <property type="match status" value="1"/>
</dbReference>
<organism evidence="13">
    <name type="scientific">Spodoptera frugiperda</name>
    <name type="common">Fall armyworm</name>
    <dbReference type="NCBI Taxonomy" id="7108"/>
    <lineage>
        <taxon>Eukaryota</taxon>
        <taxon>Metazoa</taxon>
        <taxon>Ecdysozoa</taxon>
        <taxon>Arthropoda</taxon>
        <taxon>Hexapoda</taxon>
        <taxon>Insecta</taxon>
        <taxon>Pterygota</taxon>
        <taxon>Neoptera</taxon>
        <taxon>Endopterygota</taxon>
        <taxon>Lepidoptera</taxon>
        <taxon>Glossata</taxon>
        <taxon>Ditrysia</taxon>
        <taxon>Noctuoidea</taxon>
        <taxon>Noctuidae</taxon>
        <taxon>Amphipyrinae</taxon>
        <taxon>Spodoptera</taxon>
    </lineage>
</organism>
<dbReference type="Gene3D" id="2.60.40.1180">
    <property type="entry name" value="Golgi alpha-mannosidase II"/>
    <property type="match status" value="1"/>
</dbReference>
<evidence type="ECO:0000256" key="5">
    <source>
        <dbReference type="ARBA" id="ARBA00023098"/>
    </source>
</evidence>
<dbReference type="GO" id="GO:0019377">
    <property type="term" value="P:glycolipid catabolic process"/>
    <property type="evidence" value="ECO:0007669"/>
    <property type="project" value="UniProtKB-ARBA"/>
</dbReference>
<keyword evidence="4 10" id="KW-0378">Hydrolase</keyword>
<dbReference type="AlphaFoldDB" id="A0A2H1VKD1"/>
<evidence type="ECO:0000256" key="11">
    <source>
        <dbReference type="SAM" id="SignalP"/>
    </source>
</evidence>
<protein>
    <recommendedName>
        <fullName evidence="10">Alpha-galactosidase</fullName>
        <ecNumber evidence="10">3.2.1.-</ecNumber>
    </recommendedName>
</protein>
<evidence type="ECO:0000256" key="3">
    <source>
        <dbReference type="ARBA" id="ARBA00011738"/>
    </source>
</evidence>
<dbReference type="Pfam" id="PF16499">
    <property type="entry name" value="Melibiase_2"/>
    <property type="match status" value="2"/>
</dbReference>
<accession>A0A2H1VKD1</accession>
<dbReference type="EC" id="3.2.1.-" evidence="10"/>
<comment type="subunit">
    <text evidence="3 10">Homodimer.</text>
</comment>
<keyword evidence="7" id="KW-0325">Glycoprotein</keyword>
<feature type="domain" description="Alpha galactosidase A C-terminal" evidence="12">
    <location>
        <begin position="630"/>
        <end position="718"/>
    </location>
</feature>
<dbReference type="PRINTS" id="PR00740">
    <property type="entry name" value="GLHYDRLASE27"/>
</dbReference>
<evidence type="ECO:0000256" key="7">
    <source>
        <dbReference type="ARBA" id="ARBA00023180"/>
    </source>
</evidence>